<name>A0A0E3QUP0_METBA</name>
<dbReference type="PATRIC" id="fig|1434108.4.peg.2423"/>
<dbReference type="AlphaFoldDB" id="A0A0E3QUP0"/>
<protein>
    <submittedName>
        <fullName evidence="2">N-methylhydantoinase A/acetone carboxylase, beta subunit</fullName>
        <ecNumber evidence="2">3.5.2.14</ecNumber>
        <ecNumber evidence="2">3.5.2.9</ecNumber>
    </submittedName>
</protein>
<dbReference type="EMBL" id="CP009528">
    <property type="protein sequence ID" value="AKB54903.1"/>
    <property type="molecule type" value="Genomic_DNA"/>
</dbReference>
<reference evidence="2 3" key="1">
    <citation type="submission" date="2014-07" db="EMBL/GenBank/DDBJ databases">
        <title>Methanogenic archaea and the global carbon cycle.</title>
        <authorList>
            <person name="Henriksen J.R."/>
            <person name="Luke J."/>
            <person name="Reinhart S."/>
            <person name="Benedict M.N."/>
            <person name="Youngblut N.D."/>
            <person name="Metcalf M.E."/>
            <person name="Whitaker R.J."/>
            <person name="Metcalf W.W."/>
        </authorList>
    </citation>
    <scope>NUCLEOTIDE SEQUENCE [LARGE SCALE GENOMIC DNA]</scope>
    <source>
        <strain evidence="2 3">MS</strain>
    </source>
</reference>
<dbReference type="EC" id="3.5.2.9" evidence="2"/>
<dbReference type="Pfam" id="PF02538">
    <property type="entry name" value="Hydantoinase_B"/>
    <property type="match status" value="1"/>
</dbReference>
<dbReference type="PANTHER" id="PTHR11365:SF23">
    <property type="entry name" value="HYPOTHETICAL 5-OXOPROLINASE (EUROFUNG)-RELATED"/>
    <property type="match status" value="1"/>
</dbReference>
<dbReference type="Proteomes" id="UP000033033">
    <property type="component" value="Chromosome"/>
</dbReference>
<evidence type="ECO:0000259" key="1">
    <source>
        <dbReference type="Pfam" id="PF02538"/>
    </source>
</evidence>
<dbReference type="HOGENOM" id="CLU_079475_1_1_2"/>
<dbReference type="GO" id="GO:0005829">
    <property type="term" value="C:cytosol"/>
    <property type="evidence" value="ECO:0007669"/>
    <property type="project" value="TreeGrafter"/>
</dbReference>
<dbReference type="InterPro" id="IPR003692">
    <property type="entry name" value="Hydantoinase_B"/>
</dbReference>
<evidence type="ECO:0000313" key="3">
    <source>
        <dbReference type="Proteomes" id="UP000033033"/>
    </source>
</evidence>
<keyword evidence="3" id="KW-1185">Reference proteome</keyword>
<accession>A0A0E3QUP0</accession>
<dbReference type="GO" id="GO:0017168">
    <property type="term" value="F:5-oxoprolinase (ATP-hydrolyzing) activity"/>
    <property type="evidence" value="ECO:0007669"/>
    <property type="project" value="UniProtKB-EC"/>
</dbReference>
<organism evidence="2 3">
    <name type="scientific">Methanosarcina barkeri MS</name>
    <dbReference type="NCBI Taxonomy" id="1434108"/>
    <lineage>
        <taxon>Archaea</taxon>
        <taxon>Methanobacteriati</taxon>
        <taxon>Methanobacteriota</taxon>
        <taxon>Stenosarchaea group</taxon>
        <taxon>Methanomicrobia</taxon>
        <taxon>Methanosarcinales</taxon>
        <taxon>Methanosarcinaceae</taxon>
        <taxon>Methanosarcina</taxon>
    </lineage>
</organism>
<sequence>MNNFTFGNTDFQYYETICGGSGAGSGFSGTDAVHTHMTNSRITDPEILETRFPVLLEEFSTREGSGGDGKFRGGNGVVRKLRFLKDMNAAILSSHRKFPPFGLKGGMPARCGRNAIVRRDGNVLEIGGQAEVELKAGELFVIETPGGGGYGKKEKLEG</sequence>
<dbReference type="KEGG" id="mby:MSBRM_1905"/>
<keyword evidence="2" id="KW-0378">Hydrolase</keyword>
<proteinExistence type="predicted"/>
<evidence type="ECO:0000313" key="2">
    <source>
        <dbReference type="EMBL" id="AKB54903.1"/>
    </source>
</evidence>
<dbReference type="STRING" id="1434108.MSBRM_1905"/>
<gene>
    <name evidence="2" type="ORF">MSBRM_1905</name>
</gene>
<dbReference type="GO" id="GO:0047423">
    <property type="term" value="F:N-methylhydantoinase (ATP-hydrolyzing) activity"/>
    <property type="evidence" value="ECO:0007669"/>
    <property type="project" value="UniProtKB-EC"/>
</dbReference>
<dbReference type="EC" id="3.5.2.14" evidence="2"/>
<dbReference type="PANTHER" id="PTHR11365">
    <property type="entry name" value="5-OXOPROLINASE RELATED"/>
    <property type="match status" value="1"/>
</dbReference>
<dbReference type="GO" id="GO:0006749">
    <property type="term" value="P:glutathione metabolic process"/>
    <property type="evidence" value="ECO:0007669"/>
    <property type="project" value="TreeGrafter"/>
</dbReference>
<dbReference type="InterPro" id="IPR045079">
    <property type="entry name" value="Oxoprolinase-like"/>
</dbReference>
<feature type="domain" description="Hydantoinase B/oxoprolinase" evidence="1">
    <location>
        <begin position="1"/>
        <end position="152"/>
    </location>
</feature>